<dbReference type="NCBIfam" id="NF003507">
    <property type="entry name" value="PRK05170.2-5"/>
    <property type="match status" value="1"/>
</dbReference>
<comment type="similarity">
    <text evidence="1">Belongs to the UPF0260 family.</text>
</comment>
<dbReference type="PANTHER" id="PTHR37421">
    <property type="entry name" value="UPF0260 PROTEIN YCGN"/>
    <property type="match status" value="1"/>
</dbReference>
<dbReference type="HAMAP" id="MF_00676">
    <property type="entry name" value="UPF0260"/>
    <property type="match status" value="1"/>
</dbReference>
<name>A0A3S8U831_9RHOB</name>
<dbReference type="PIRSF" id="PIRSF006173">
    <property type="entry name" value="UCP006173"/>
    <property type="match status" value="1"/>
</dbReference>
<evidence type="ECO:0000256" key="1">
    <source>
        <dbReference type="HAMAP-Rule" id="MF_00676"/>
    </source>
</evidence>
<accession>A0A3S8U831</accession>
<evidence type="ECO:0000313" key="2">
    <source>
        <dbReference type="EMBL" id="AZL59727.1"/>
    </source>
</evidence>
<dbReference type="InterPro" id="IPR005358">
    <property type="entry name" value="Puta_zinc/iron-chelating_dom"/>
</dbReference>
<gene>
    <name evidence="2" type="ORF">EI545_13315</name>
</gene>
<dbReference type="Pfam" id="PF03692">
    <property type="entry name" value="CxxCxxCC"/>
    <property type="match status" value="1"/>
</dbReference>
<evidence type="ECO:0000313" key="3">
    <source>
        <dbReference type="Proteomes" id="UP000282002"/>
    </source>
</evidence>
<sequence>MEKLRPRFWETVPLDKMTRPEWEALCDGCGKCCLNKLEYEDTGEVAYTRIACRLLDGDTCQCMDYPNRKMHVPECVVLTPKTLPKIAYWMPSTCAYKLLFQKRKLPEWHPLLTGDPDSTAKAGESVRGITIPETSVDEDDWENYLIEDTP</sequence>
<protein>
    <recommendedName>
        <fullName evidence="1">UPF0260 protein EI545_13315</fullName>
    </recommendedName>
</protein>
<dbReference type="AlphaFoldDB" id="A0A3S8U831"/>
<dbReference type="EMBL" id="CP034328">
    <property type="protein sequence ID" value="AZL59727.1"/>
    <property type="molecule type" value="Genomic_DNA"/>
</dbReference>
<reference evidence="2 3" key="1">
    <citation type="submission" date="2018-12" db="EMBL/GenBank/DDBJ databases">
        <title>Complete genome sequencing of Tabrizicola sp. K13M18.</title>
        <authorList>
            <person name="Bae J.-W."/>
        </authorList>
    </citation>
    <scope>NUCLEOTIDE SEQUENCE [LARGE SCALE GENOMIC DNA]</scope>
    <source>
        <strain evidence="2 3">K13M18</strain>
    </source>
</reference>
<dbReference type="NCBIfam" id="NF003501">
    <property type="entry name" value="PRK05170.1-5"/>
    <property type="match status" value="1"/>
</dbReference>
<dbReference type="OrthoDB" id="9786855at2"/>
<proteinExistence type="inferred from homology"/>
<keyword evidence="3" id="KW-1185">Reference proteome</keyword>
<dbReference type="RefSeq" id="WP_125325922.1">
    <property type="nucleotide sequence ID" value="NZ_CP034328.1"/>
</dbReference>
<dbReference type="InterPro" id="IPR008228">
    <property type="entry name" value="UCP006173"/>
</dbReference>
<dbReference type="Proteomes" id="UP000282002">
    <property type="component" value="Chromosome"/>
</dbReference>
<dbReference type="PANTHER" id="PTHR37421:SF1">
    <property type="entry name" value="UPF0260 PROTEIN YCGN"/>
    <property type="match status" value="1"/>
</dbReference>
<organism evidence="2 3">
    <name type="scientific">Tabrizicola piscis</name>
    <dbReference type="NCBI Taxonomy" id="2494374"/>
    <lineage>
        <taxon>Bacteria</taxon>
        <taxon>Pseudomonadati</taxon>
        <taxon>Pseudomonadota</taxon>
        <taxon>Alphaproteobacteria</taxon>
        <taxon>Rhodobacterales</taxon>
        <taxon>Paracoccaceae</taxon>
        <taxon>Tabrizicola</taxon>
    </lineage>
</organism>
<dbReference type="KEGG" id="taw:EI545_13315"/>